<name>A0A080Z4T3_PHYNI</name>
<proteinExistence type="predicted"/>
<protein>
    <submittedName>
        <fullName evidence="1">Uncharacterized protein</fullName>
    </submittedName>
</protein>
<comment type="caution">
    <text evidence="1">The sequence shown here is derived from an EMBL/GenBank/DDBJ whole genome shotgun (WGS) entry which is preliminary data.</text>
</comment>
<evidence type="ECO:0000313" key="2">
    <source>
        <dbReference type="Proteomes" id="UP000028582"/>
    </source>
</evidence>
<reference evidence="1 2" key="1">
    <citation type="submission" date="2013-11" db="EMBL/GenBank/DDBJ databases">
        <title>The Genome Sequence of Phytophthora parasitica P1976.</title>
        <authorList>
            <consortium name="The Broad Institute Genomics Platform"/>
            <person name="Russ C."/>
            <person name="Tyler B."/>
            <person name="Panabieres F."/>
            <person name="Shan W."/>
            <person name="Tripathy S."/>
            <person name="Grunwald N."/>
            <person name="Machado M."/>
            <person name="Johnson C.S."/>
            <person name="Walker B."/>
            <person name="Young S."/>
            <person name="Zeng Q."/>
            <person name="Gargeya S."/>
            <person name="Fitzgerald M."/>
            <person name="Haas B."/>
            <person name="Abouelleil A."/>
            <person name="Allen A.W."/>
            <person name="Alvarado L."/>
            <person name="Arachchi H.M."/>
            <person name="Berlin A.M."/>
            <person name="Chapman S.B."/>
            <person name="Gainer-Dewar J."/>
            <person name="Goldberg J."/>
            <person name="Griggs A."/>
            <person name="Gujja S."/>
            <person name="Hansen M."/>
            <person name="Howarth C."/>
            <person name="Imamovic A."/>
            <person name="Ireland A."/>
            <person name="Larimer J."/>
            <person name="McCowan C."/>
            <person name="Murphy C."/>
            <person name="Pearson M."/>
            <person name="Poon T.W."/>
            <person name="Priest M."/>
            <person name="Roberts A."/>
            <person name="Saif S."/>
            <person name="Shea T."/>
            <person name="Sisk P."/>
            <person name="Sykes S."/>
            <person name="Wortman J."/>
            <person name="Nusbaum C."/>
            <person name="Birren B."/>
        </authorList>
    </citation>
    <scope>NUCLEOTIDE SEQUENCE [LARGE SCALE GENOMIC DNA]</scope>
    <source>
        <strain evidence="1 2">P1976</strain>
    </source>
</reference>
<dbReference type="Proteomes" id="UP000028582">
    <property type="component" value="Unassembled WGS sequence"/>
</dbReference>
<evidence type="ECO:0000313" key="1">
    <source>
        <dbReference type="EMBL" id="ETO61644.1"/>
    </source>
</evidence>
<dbReference type="AlphaFoldDB" id="A0A080Z4T3"/>
<organism evidence="1 2">
    <name type="scientific">Phytophthora nicotianae P1976</name>
    <dbReference type="NCBI Taxonomy" id="1317066"/>
    <lineage>
        <taxon>Eukaryota</taxon>
        <taxon>Sar</taxon>
        <taxon>Stramenopiles</taxon>
        <taxon>Oomycota</taxon>
        <taxon>Peronosporomycetes</taxon>
        <taxon>Peronosporales</taxon>
        <taxon>Peronosporaceae</taxon>
        <taxon>Phytophthora</taxon>
    </lineage>
</organism>
<dbReference type="EMBL" id="ANJA01003744">
    <property type="protein sequence ID" value="ETO61644.1"/>
    <property type="molecule type" value="Genomic_DNA"/>
</dbReference>
<accession>A0A080Z4T3</accession>
<gene>
    <name evidence="1" type="ORF">F444_20377</name>
</gene>
<sequence length="92" mass="10348">MVSNHSTTFLLQRAAHDINKQLEHEDIRARSVDDETTRALARQQTTTKENWASAYPAEIDERRTDEPVSGGATALLDDYEELRTAETKVCSA</sequence>